<feature type="compositionally biased region" description="Basic and acidic residues" evidence="3">
    <location>
        <begin position="344"/>
        <end position="378"/>
    </location>
</feature>
<dbReference type="GO" id="GO:0008270">
    <property type="term" value="F:zinc ion binding"/>
    <property type="evidence" value="ECO:0007669"/>
    <property type="project" value="InterPro"/>
</dbReference>
<feature type="compositionally biased region" description="Basic and acidic residues" evidence="3">
    <location>
        <begin position="287"/>
        <end position="302"/>
    </location>
</feature>
<comment type="caution">
    <text evidence="5">The sequence shown here is derived from an EMBL/GenBank/DDBJ whole genome shotgun (WGS) entry which is preliminary data.</text>
</comment>
<feature type="compositionally biased region" description="Basic residues" evidence="3">
    <location>
        <begin position="209"/>
        <end position="222"/>
    </location>
</feature>
<dbReference type="GO" id="GO:0006397">
    <property type="term" value="P:mRNA processing"/>
    <property type="evidence" value="ECO:0007669"/>
    <property type="project" value="UniProtKB-KW"/>
</dbReference>
<evidence type="ECO:0000259" key="4">
    <source>
        <dbReference type="Pfam" id="PF00098"/>
    </source>
</evidence>
<evidence type="ECO:0000256" key="1">
    <source>
        <dbReference type="ARBA" id="ARBA00022664"/>
    </source>
</evidence>
<proteinExistence type="predicted"/>
<dbReference type="InterPro" id="IPR001878">
    <property type="entry name" value="Znf_CCHC"/>
</dbReference>
<gene>
    <name evidence="5" type="ORF">NLI96_g6593</name>
</gene>
<keyword evidence="2" id="KW-0175">Coiled coil</keyword>
<feature type="region of interest" description="Disordered" evidence="3">
    <location>
        <begin position="335"/>
        <end position="448"/>
    </location>
</feature>
<dbReference type="SUPFAM" id="SSF57756">
    <property type="entry name" value="Retrovirus zinc finger-like domains"/>
    <property type="match status" value="1"/>
</dbReference>
<keyword evidence="6" id="KW-1185">Reference proteome</keyword>
<dbReference type="InterPro" id="IPR021109">
    <property type="entry name" value="Peptidase_aspartic_dom_sf"/>
</dbReference>
<feature type="compositionally biased region" description="Basic and acidic residues" evidence="3">
    <location>
        <begin position="175"/>
        <end position="208"/>
    </location>
</feature>
<dbReference type="AlphaFoldDB" id="A0AAD5V0Y5"/>
<dbReference type="Gene3D" id="2.40.70.10">
    <property type="entry name" value="Acid Proteases"/>
    <property type="match status" value="1"/>
</dbReference>
<dbReference type="Proteomes" id="UP001212997">
    <property type="component" value="Unassembled WGS sequence"/>
</dbReference>
<dbReference type="Pfam" id="PF00098">
    <property type="entry name" value="zf-CCHC"/>
    <property type="match status" value="1"/>
</dbReference>
<keyword evidence="1" id="KW-0507">mRNA processing</keyword>
<protein>
    <recommendedName>
        <fullName evidence="4">CCHC-type domain-containing protein</fullName>
    </recommendedName>
</protein>
<sequence>MKEPEKYDGVNDLDVFDDWVLDITRWMAILQLGGPKREKMRILTLGQLLSKKALVWYRSEIESPYCARREWTFVDIVCGIFDHFVHKMSGKVAGEKFRSIQYDARKGVSQLYTEMVKHASRMVEVPLEYDQSIVFVKALPEEFRKALRVSHNISEERNTLMEIYYHAMNIEEAIHSDKRQRENKDRTEKTRIEERTRDYRPPMEDRNREHRSRFKDRNRHYRSRGERGRYAPRHHRSRERERYRSTNRPEGDQKFRASHVRTREEPRRRDDRNNPSSSRATQGTHQNNRDRRERGKDRPRDSDKLKIQCYKCGSYGHYANDEECPLRVKPAIRRFEELPEETEEGKGKRTDDAEGDKEKSASEKSDKEDVASDYRGSEGSDGESESLYGGSQYDSDESMYYAEEDYEGYGSSDEEPEYFRAITIASWRGESEDESEAGPLNQEDTEPQEAVVDPVVTGMEVGAPDDDTQEDELPELEEIEEGRSDTSGNTEIARVQQGAVGQFWRTEYSRVNDLLEQEEQANLRLRQRIREVEIENRGLESRIWEMGEEIRVLWRSHAPDVPAELARDVLHNSMWREIVRGSPGLQGDLQDEFEGQGEPPAAGDDERCMMNAEREAQISREEERQRAMDDTIVEEMMRAMGPERDREYHTAIAPKAGTRPKRAFKCLTAYVEVNGTKALALFDSGSSIDAISNEFARVAKVDAFELEKPVPIQLGTVGSRSVINFGANIPVSVHGKTEEAYLDIVNVDHYDIIVGVPLMTRYGICLDFDENLIRIRGGGIMHSLKAGESMAIAKPTRRKVEFAKPRTDIKPQESK</sequence>
<accession>A0AAD5V0Y5</accession>
<evidence type="ECO:0000256" key="3">
    <source>
        <dbReference type="SAM" id="MobiDB-lite"/>
    </source>
</evidence>
<dbReference type="GO" id="GO:0003676">
    <property type="term" value="F:nucleic acid binding"/>
    <property type="evidence" value="ECO:0007669"/>
    <property type="project" value="InterPro"/>
</dbReference>
<dbReference type="EMBL" id="JANAWD010000246">
    <property type="protein sequence ID" value="KAJ3483009.1"/>
    <property type="molecule type" value="Genomic_DNA"/>
</dbReference>
<evidence type="ECO:0000256" key="2">
    <source>
        <dbReference type="SAM" id="Coils"/>
    </source>
</evidence>
<evidence type="ECO:0000313" key="6">
    <source>
        <dbReference type="Proteomes" id="UP001212997"/>
    </source>
</evidence>
<feature type="coiled-coil region" evidence="2">
    <location>
        <begin position="508"/>
        <end position="542"/>
    </location>
</feature>
<feature type="region of interest" description="Disordered" evidence="3">
    <location>
        <begin position="175"/>
        <end position="302"/>
    </location>
</feature>
<organism evidence="5 6">
    <name type="scientific">Meripilus lineatus</name>
    <dbReference type="NCBI Taxonomy" id="2056292"/>
    <lineage>
        <taxon>Eukaryota</taxon>
        <taxon>Fungi</taxon>
        <taxon>Dikarya</taxon>
        <taxon>Basidiomycota</taxon>
        <taxon>Agaricomycotina</taxon>
        <taxon>Agaricomycetes</taxon>
        <taxon>Polyporales</taxon>
        <taxon>Meripilaceae</taxon>
        <taxon>Meripilus</taxon>
    </lineage>
</organism>
<feature type="domain" description="CCHC-type" evidence="4">
    <location>
        <begin position="308"/>
        <end position="321"/>
    </location>
</feature>
<dbReference type="Pfam" id="PF08284">
    <property type="entry name" value="RVP_2"/>
    <property type="match status" value="1"/>
</dbReference>
<dbReference type="InterPro" id="IPR036875">
    <property type="entry name" value="Znf_CCHC_sf"/>
</dbReference>
<feature type="region of interest" description="Disordered" evidence="3">
    <location>
        <begin position="585"/>
        <end position="605"/>
    </location>
</feature>
<name>A0AAD5V0Y5_9APHY</name>
<evidence type="ECO:0000313" key="5">
    <source>
        <dbReference type="EMBL" id="KAJ3483009.1"/>
    </source>
</evidence>
<feature type="compositionally biased region" description="Basic and acidic residues" evidence="3">
    <location>
        <begin position="238"/>
        <end position="273"/>
    </location>
</feature>
<dbReference type="CDD" id="cd00303">
    <property type="entry name" value="retropepsin_like"/>
    <property type="match status" value="1"/>
</dbReference>
<reference evidence="5" key="1">
    <citation type="submission" date="2022-07" db="EMBL/GenBank/DDBJ databases">
        <title>Genome Sequence of Physisporinus lineatus.</title>
        <authorList>
            <person name="Buettner E."/>
        </authorList>
    </citation>
    <scope>NUCLEOTIDE SEQUENCE</scope>
    <source>
        <strain evidence="5">VT162</strain>
    </source>
</reference>
<feature type="compositionally biased region" description="Acidic residues" evidence="3">
    <location>
        <begin position="394"/>
        <end position="416"/>
    </location>
</feature>
<dbReference type="SUPFAM" id="SSF50630">
    <property type="entry name" value="Acid proteases"/>
    <property type="match status" value="1"/>
</dbReference>